<protein>
    <submittedName>
        <fullName evidence="2">YjbQ family protein</fullName>
    </submittedName>
</protein>
<organism evidence="2 3">
    <name type="scientific">Amycolatopsis speibonae</name>
    <dbReference type="NCBI Taxonomy" id="1450224"/>
    <lineage>
        <taxon>Bacteria</taxon>
        <taxon>Bacillati</taxon>
        <taxon>Actinomycetota</taxon>
        <taxon>Actinomycetes</taxon>
        <taxon>Pseudonocardiales</taxon>
        <taxon>Pseudonocardiaceae</taxon>
        <taxon>Amycolatopsis</taxon>
    </lineage>
</organism>
<proteinExistence type="predicted"/>
<keyword evidence="3" id="KW-1185">Reference proteome</keyword>
<sequence>MTLTSSTRIALAFCEVLPQGALIAVSAPCTVTVDDPEDKVDLTGELRSLVDGAEVGEGTLQVDCGGTSCGLVINENETGRCTDLRRVLADLATGTRDRYHAHGQLPHPRLDRYSAGVERSDRGRPPVSESAAVDHAPRIRRLSHPRIARHG</sequence>
<gene>
    <name evidence="2" type="ORF">ACFOSH_30505</name>
</gene>
<feature type="region of interest" description="Disordered" evidence="1">
    <location>
        <begin position="99"/>
        <end position="134"/>
    </location>
</feature>
<evidence type="ECO:0000313" key="2">
    <source>
        <dbReference type="EMBL" id="MFC3453789.1"/>
    </source>
</evidence>
<accession>A0ABV7P3W3</accession>
<name>A0ABV7P3W3_9PSEU</name>
<dbReference type="InterPro" id="IPR035917">
    <property type="entry name" value="YjbQ-like_sf"/>
</dbReference>
<dbReference type="RefSeq" id="WP_378242722.1">
    <property type="nucleotide sequence ID" value="NZ_JBHRWK010000056.1"/>
</dbReference>
<dbReference type="SUPFAM" id="SSF111038">
    <property type="entry name" value="YjbQ-like"/>
    <property type="match status" value="1"/>
</dbReference>
<dbReference type="Pfam" id="PF01894">
    <property type="entry name" value="YjbQ"/>
    <property type="match status" value="1"/>
</dbReference>
<feature type="compositionally biased region" description="Basic and acidic residues" evidence="1">
    <location>
        <begin position="108"/>
        <end position="124"/>
    </location>
</feature>
<dbReference type="EMBL" id="JBHRWK010000056">
    <property type="protein sequence ID" value="MFC3453789.1"/>
    <property type="molecule type" value="Genomic_DNA"/>
</dbReference>
<reference evidence="3" key="1">
    <citation type="journal article" date="2019" name="Int. J. Syst. Evol. Microbiol.">
        <title>The Global Catalogue of Microorganisms (GCM) 10K type strain sequencing project: providing services to taxonomists for standard genome sequencing and annotation.</title>
        <authorList>
            <consortium name="The Broad Institute Genomics Platform"/>
            <consortium name="The Broad Institute Genome Sequencing Center for Infectious Disease"/>
            <person name="Wu L."/>
            <person name="Ma J."/>
        </authorList>
    </citation>
    <scope>NUCLEOTIDE SEQUENCE [LARGE SCALE GENOMIC DNA]</scope>
    <source>
        <strain evidence="3">CGMCC 4.7676</strain>
    </source>
</reference>
<evidence type="ECO:0000256" key="1">
    <source>
        <dbReference type="SAM" id="MobiDB-lite"/>
    </source>
</evidence>
<comment type="caution">
    <text evidence="2">The sequence shown here is derived from an EMBL/GenBank/DDBJ whole genome shotgun (WGS) entry which is preliminary data.</text>
</comment>
<dbReference type="Proteomes" id="UP001595645">
    <property type="component" value="Unassembled WGS sequence"/>
</dbReference>
<evidence type="ECO:0000313" key="3">
    <source>
        <dbReference type="Proteomes" id="UP001595645"/>
    </source>
</evidence>
<dbReference type="Gene3D" id="2.60.120.460">
    <property type="entry name" value="YjbQ-like"/>
    <property type="match status" value="1"/>
</dbReference>
<dbReference type="InterPro" id="IPR001602">
    <property type="entry name" value="UPF0047_YjbQ-like"/>
</dbReference>